<sequence length="175" mass="19474">MKQSQVSTPLQSYSLWFILPVALSFTTAYQGSQRTLDSHTNQPFRCYQHLCAANASPADPISPDPFSSKEKDPFSLDPFSSRDSEMAEQRRWQGGRWRRTCSSASGPPEETEEKADGGGPSFSPLRRRRQRKMKRKRKRKTVLADPELLPPASPLILSDAAAAAAHLAALTEKTI</sequence>
<accession>A0ABQ7ZQN9</accession>
<evidence type="ECO:0000313" key="3">
    <source>
        <dbReference type="EMBL" id="KAH0882570.1"/>
    </source>
</evidence>
<name>A0ABQ7ZQN9_BRANA</name>
<organism evidence="3 4">
    <name type="scientific">Brassica napus</name>
    <name type="common">Rape</name>
    <dbReference type="NCBI Taxonomy" id="3708"/>
    <lineage>
        <taxon>Eukaryota</taxon>
        <taxon>Viridiplantae</taxon>
        <taxon>Streptophyta</taxon>
        <taxon>Embryophyta</taxon>
        <taxon>Tracheophyta</taxon>
        <taxon>Spermatophyta</taxon>
        <taxon>Magnoliopsida</taxon>
        <taxon>eudicotyledons</taxon>
        <taxon>Gunneridae</taxon>
        <taxon>Pentapetalae</taxon>
        <taxon>rosids</taxon>
        <taxon>malvids</taxon>
        <taxon>Brassicales</taxon>
        <taxon>Brassicaceae</taxon>
        <taxon>Brassiceae</taxon>
        <taxon>Brassica</taxon>
    </lineage>
</organism>
<evidence type="ECO:0000256" key="2">
    <source>
        <dbReference type="SAM" id="SignalP"/>
    </source>
</evidence>
<reference evidence="3 4" key="1">
    <citation type="submission" date="2021-05" db="EMBL/GenBank/DDBJ databases">
        <title>Genome Assembly of Synthetic Allotetraploid Brassica napus Reveals Homoeologous Exchanges between Subgenomes.</title>
        <authorList>
            <person name="Davis J.T."/>
        </authorList>
    </citation>
    <scope>NUCLEOTIDE SEQUENCE [LARGE SCALE GENOMIC DNA]</scope>
    <source>
        <strain evidence="4">cv. Da-Ae</strain>
        <tissue evidence="3">Seedling</tissue>
    </source>
</reference>
<gene>
    <name evidence="3" type="ORF">HID58_058666</name>
</gene>
<feature type="signal peptide" evidence="2">
    <location>
        <begin position="1"/>
        <end position="24"/>
    </location>
</feature>
<feature type="chain" id="PRO_5045317092" evidence="2">
    <location>
        <begin position="25"/>
        <end position="175"/>
    </location>
</feature>
<feature type="compositionally biased region" description="Basic residues" evidence="1">
    <location>
        <begin position="125"/>
        <end position="141"/>
    </location>
</feature>
<comment type="caution">
    <text evidence="3">The sequence shown here is derived from an EMBL/GenBank/DDBJ whole genome shotgun (WGS) entry which is preliminary data.</text>
</comment>
<keyword evidence="2" id="KW-0732">Signal</keyword>
<protein>
    <submittedName>
        <fullName evidence="3">Uncharacterized protein</fullName>
    </submittedName>
</protein>
<dbReference type="EMBL" id="JAGKQM010000014">
    <property type="protein sequence ID" value="KAH0882570.1"/>
    <property type="molecule type" value="Genomic_DNA"/>
</dbReference>
<feature type="region of interest" description="Disordered" evidence="1">
    <location>
        <begin position="57"/>
        <end position="152"/>
    </location>
</feature>
<proteinExistence type="predicted"/>
<keyword evidence="4" id="KW-1185">Reference proteome</keyword>
<dbReference type="Proteomes" id="UP000824890">
    <property type="component" value="Unassembled WGS sequence"/>
</dbReference>
<evidence type="ECO:0000256" key="1">
    <source>
        <dbReference type="SAM" id="MobiDB-lite"/>
    </source>
</evidence>
<evidence type="ECO:0000313" key="4">
    <source>
        <dbReference type="Proteomes" id="UP000824890"/>
    </source>
</evidence>
<feature type="compositionally biased region" description="Basic and acidic residues" evidence="1">
    <location>
        <begin position="67"/>
        <end position="91"/>
    </location>
</feature>